<sequence>MAVRPPSVEMVIRAFNAFVRYRCNENMPVQDTQITHIMAALRYLQQNNPDIEGFGLATKDLRMALKALSFQPYDEGNTARLQLAKAFYEELERRRLLGSESEEGLESSVVKGSILARNLNPYLKILSACGQPVEARTLVEQYFESDLKRSAYAPWVWVIKGFLRLDAEDEVLKTIDVMRSLKMPFSQSVHQSITSHYANKGDLESMKRWYNTAMDDEGLPLLRATEDVLEACIRAKEYEWGDSVFRTIFERRVQTSKGWNLILRWSAAKGKGVDEIERMMNVMLRRNEDLPDREHVVPDITMINGLIQLAMSRDDPYTAERYVVLGLKWKIEPDAQTMLLQLEYRIRVGDLDGAKVSYIRLRSEDTSNDLDVPIVNKLIVALIERKEPYNAIMSIVEDLSERNATLELPTITALCQLYLQRDEPDEIGPLLSTHTHSYSVLQRESLRDVFVKFILDRKNPDSQAWDAYTIFSSTFPEAPISIRIDLMSEFFSRGCTDMGMHLFGYMRQQQNPLSRANVEAYTRCFVGLARAGAKYKSVYLVYNQLKVDPQIEPNTRLKNGLMIAYTACGLPDLALEFWNDIAHSREGPTYSSIQLALQACEKARFGERAARDIWARLRRFGIQVTREIYAAYVGALSGQVAFQECVGLIESAEAEIGYKPDSLLIGTFYNAARGKHNKGQVEIWARQAYPDVWEELVAMGMTVVRGEKRLELAPLEDGEELYEEEIKQRELMEEYLASQRQSVFNIDRSVEP</sequence>
<dbReference type="GO" id="GO:0003729">
    <property type="term" value="F:mRNA binding"/>
    <property type="evidence" value="ECO:0007669"/>
    <property type="project" value="TreeGrafter"/>
</dbReference>
<dbReference type="InterPro" id="IPR011990">
    <property type="entry name" value="TPR-like_helical_dom_sf"/>
</dbReference>
<accession>A0A8H3FJY5</accession>
<dbReference type="PANTHER" id="PTHR47938:SF35">
    <property type="entry name" value="PENTATRICOPEPTIDE REPEAT-CONTAINING PROTEIN 4, MITOCHONDRIAL-RELATED"/>
    <property type="match status" value="1"/>
</dbReference>
<reference evidence="1" key="1">
    <citation type="submission" date="2021-03" db="EMBL/GenBank/DDBJ databases">
        <authorList>
            <person name="Tagirdzhanova G."/>
        </authorList>
    </citation>
    <scope>NUCLEOTIDE SEQUENCE</scope>
</reference>
<comment type="caution">
    <text evidence="1">The sequence shown here is derived from an EMBL/GenBank/DDBJ whole genome shotgun (WGS) entry which is preliminary data.</text>
</comment>
<dbReference type="EMBL" id="CAJPDS010000035">
    <property type="protein sequence ID" value="CAF9924167.1"/>
    <property type="molecule type" value="Genomic_DNA"/>
</dbReference>
<keyword evidence="2" id="KW-1185">Reference proteome</keyword>
<protein>
    <submittedName>
        <fullName evidence="1">Uncharacterized protein</fullName>
    </submittedName>
</protein>
<name>A0A8H3FJY5_9LECA</name>
<gene>
    <name evidence="1" type="ORF">HETSPECPRED_005515</name>
</gene>
<proteinExistence type="predicted"/>
<dbReference type="Proteomes" id="UP000664521">
    <property type="component" value="Unassembled WGS sequence"/>
</dbReference>
<dbReference type="AlphaFoldDB" id="A0A8H3FJY5"/>
<dbReference type="GO" id="GO:0005739">
    <property type="term" value="C:mitochondrion"/>
    <property type="evidence" value="ECO:0007669"/>
    <property type="project" value="TreeGrafter"/>
</dbReference>
<dbReference type="GO" id="GO:0140053">
    <property type="term" value="P:mitochondrial gene expression"/>
    <property type="evidence" value="ECO:0007669"/>
    <property type="project" value="TreeGrafter"/>
</dbReference>
<dbReference type="OrthoDB" id="185373at2759"/>
<dbReference type="Gene3D" id="1.25.40.10">
    <property type="entry name" value="Tetratricopeptide repeat domain"/>
    <property type="match status" value="2"/>
</dbReference>
<organism evidence="1 2">
    <name type="scientific">Heterodermia speciosa</name>
    <dbReference type="NCBI Taxonomy" id="116794"/>
    <lineage>
        <taxon>Eukaryota</taxon>
        <taxon>Fungi</taxon>
        <taxon>Dikarya</taxon>
        <taxon>Ascomycota</taxon>
        <taxon>Pezizomycotina</taxon>
        <taxon>Lecanoromycetes</taxon>
        <taxon>OSLEUM clade</taxon>
        <taxon>Lecanoromycetidae</taxon>
        <taxon>Caliciales</taxon>
        <taxon>Physciaceae</taxon>
        <taxon>Heterodermia</taxon>
    </lineage>
</organism>
<evidence type="ECO:0000313" key="2">
    <source>
        <dbReference type="Proteomes" id="UP000664521"/>
    </source>
</evidence>
<evidence type="ECO:0000313" key="1">
    <source>
        <dbReference type="EMBL" id="CAF9924167.1"/>
    </source>
</evidence>
<dbReference type="PANTHER" id="PTHR47938">
    <property type="entry name" value="RESPIRATORY COMPLEX I CHAPERONE (CIA84), PUTATIVE (AFU_ORTHOLOGUE AFUA_2G06020)-RELATED"/>
    <property type="match status" value="1"/>
</dbReference>